<dbReference type="Proteomes" id="UP000261023">
    <property type="component" value="Unassembled WGS sequence"/>
</dbReference>
<accession>A0A3E3DT05</accession>
<dbReference type="GO" id="GO:0016301">
    <property type="term" value="F:kinase activity"/>
    <property type="evidence" value="ECO:0007669"/>
    <property type="project" value="UniProtKB-KW"/>
</dbReference>
<dbReference type="Pfam" id="PF03610">
    <property type="entry name" value="EIIA-man"/>
    <property type="match status" value="1"/>
</dbReference>
<organism evidence="9 10">
    <name type="scientific">Hungatella hathewayi</name>
    <dbReference type="NCBI Taxonomy" id="154046"/>
    <lineage>
        <taxon>Bacteria</taxon>
        <taxon>Bacillati</taxon>
        <taxon>Bacillota</taxon>
        <taxon>Clostridia</taxon>
        <taxon>Lachnospirales</taxon>
        <taxon>Lachnospiraceae</taxon>
        <taxon>Hungatella</taxon>
    </lineage>
</organism>
<evidence type="ECO:0000259" key="8">
    <source>
        <dbReference type="PROSITE" id="PS51096"/>
    </source>
</evidence>
<evidence type="ECO:0000313" key="9">
    <source>
        <dbReference type="EMBL" id="RGD72139.1"/>
    </source>
</evidence>
<dbReference type="InterPro" id="IPR033887">
    <property type="entry name" value="PTS_IIA_man"/>
</dbReference>
<dbReference type="InterPro" id="IPR004701">
    <property type="entry name" value="PTS_EIIA_man-typ"/>
</dbReference>
<evidence type="ECO:0000313" key="10">
    <source>
        <dbReference type="Proteomes" id="UP000261023"/>
    </source>
</evidence>
<evidence type="ECO:0000256" key="5">
    <source>
        <dbReference type="ARBA" id="ARBA00022679"/>
    </source>
</evidence>
<reference evidence="9 10" key="1">
    <citation type="submission" date="2018-08" db="EMBL/GenBank/DDBJ databases">
        <title>A genome reference for cultivated species of the human gut microbiota.</title>
        <authorList>
            <person name="Zou Y."/>
            <person name="Xue W."/>
            <person name="Luo G."/>
        </authorList>
    </citation>
    <scope>NUCLEOTIDE SEQUENCE [LARGE SCALE GENOMIC DNA]</scope>
    <source>
        <strain evidence="9 10">AF19-13AC</strain>
    </source>
</reference>
<dbReference type="GO" id="GO:0016020">
    <property type="term" value="C:membrane"/>
    <property type="evidence" value="ECO:0007669"/>
    <property type="project" value="InterPro"/>
</dbReference>
<dbReference type="InterPro" id="IPR036662">
    <property type="entry name" value="PTS_EIIA_man-typ_sf"/>
</dbReference>
<dbReference type="CDD" id="cd00006">
    <property type="entry name" value="PTS_IIA_man"/>
    <property type="match status" value="1"/>
</dbReference>
<keyword evidence="4 9" id="KW-0762">Sugar transport</keyword>
<comment type="subcellular location">
    <subcellularLocation>
        <location evidence="1">Cytoplasm</location>
    </subcellularLocation>
</comment>
<dbReference type="AlphaFoldDB" id="A0A3E3DT05"/>
<evidence type="ECO:0000256" key="1">
    <source>
        <dbReference type="ARBA" id="ARBA00004496"/>
    </source>
</evidence>
<keyword evidence="2" id="KW-0813">Transport</keyword>
<dbReference type="GO" id="GO:0009401">
    <property type="term" value="P:phosphoenolpyruvate-dependent sugar phosphotransferase system"/>
    <property type="evidence" value="ECO:0007669"/>
    <property type="project" value="UniProtKB-KW"/>
</dbReference>
<evidence type="ECO:0000256" key="6">
    <source>
        <dbReference type="ARBA" id="ARBA00022683"/>
    </source>
</evidence>
<dbReference type="InterPro" id="IPR051471">
    <property type="entry name" value="Bacterial_PTS_sugar_comp"/>
</dbReference>
<dbReference type="OrthoDB" id="9799827at2"/>
<dbReference type="PANTHER" id="PTHR33799:SF1">
    <property type="entry name" value="PTS SYSTEM MANNOSE-SPECIFIC EIIAB COMPONENT-RELATED"/>
    <property type="match status" value="1"/>
</dbReference>
<feature type="domain" description="PTS EIIA type-4" evidence="8">
    <location>
        <begin position="23"/>
        <end position="148"/>
    </location>
</feature>
<keyword evidence="7" id="KW-0418">Kinase</keyword>
<dbReference type="EMBL" id="QTJW01000002">
    <property type="protein sequence ID" value="RGD72139.1"/>
    <property type="molecule type" value="Genomic_DNA"/>
</dbReference>
<dbReference type="PROSITE" id="PS51096">
    <property type="entry name" value="PTS_EIIA_TYPE_4"/>
    <property type="match status" value="1"/>
</dbReference>
<evidence type="ECO:0000256" key="4">
    <source>
        <dbReference type="ARBA" id="ARBA00022597"/>
    </source>
</evidence>
<evidence type="ECO:0000256" key="3">
    <source>
        <dbReference type="ARBA" id="ARBA00022490"/>
    </source>
</evidence>
<name>A0A3E3DT05_9FIRM</name>
<evidence type="ECO:0000256" key="7">
    <source>
        <dbReference type="ARBA" id="ARBA00022777"/>
    </source>
</evidence>
<keyword evidence="6" id="KW-0598">Phosphotransferase system</keyword>
<dbReference type="GO" id="GO:0005737">
    <property type="term" value="C:cytoplasm"/>
    <property type="evidence" value="ECO:0007669"/>
    <property type="project" value="UniProtKB-SubCell"/>
</dbReference>
<dbReference type="SUPFAM" id="SSF53062">
    <property type="entry name" value="PTS system fructose IIA component-like"/>
    <property type="match status" value="1"/>
</dbReference>
<comment type="caution">
    <text evidence="9">The sequence shown here is derived from an EMBL/GenBank/DDBJ whole genome shotgun (WGS) entry which is preliminary data.</text>
</comment>
<dbReference type="PANTHER" id="PTHR33799">
    <property type="entry name" value="PTS PERMEASE-RELATED-RELATED"/>
    <property type="match status" value="1"/>
</dbReference>
<proteinExistence type="predicted"/>
<keyword evidence="3" id="KW-0963">Cytoplasm</keyword>
<evidence type="ECO:0000256" key="2">
    <source>
        <dbReference type="ARBA" id="ARBA00022448"/>
    </source>
</evidence>
<dbReference type="Gene3D" id="3.40.50.510">
    <property type="entry name" value="Phosphotransferase system, mannose-type IIA component"/>
    <property type="match status" value="1"/>
</dbReference>
<keyword evidence="5" id="KW-0808">Transferase</keyword>
<gene>
    <name evidence="9" type="ORF">DWX31_03645</name>
</gene>
<sequence length="176" mass="18915">MFCLYRCAILKTIEADRKGGGEVTGVLIATHYNIGKAILETADMVIGPQEQAEAIGIYGDMDPCFFGEEILNRIESMMAGGCDEVLVLLDLFGGTPCNETVKLLREHKLQVLTGLNLPMVLSVLLADRHVVTAAGLLEIGEKSGRKGIINVTGRIALMSGSNDCHGDPCRTHTGDR</sequence>
<protein>
    <submittedName>
        <fullName evidence="9">PTS sugar transporter subunit IIA</fullName>
    </submittedName>
</protein>